<sequence length="66" mass="7596">MGSSKDNTELRVLTIEELKAFDGLSDLSDKQAKEMIAILKDFSLMAHKIISKNEYVRTIPRLRKEE</sequence>
<dbReference type="EMBL" id="VLNR01000010">
    <property type="protein sequence ID" value="TSE09988.1"/>
    <property type="molecule type" value="Genomic_DNA"/>
</dbReference>
<comment type="caution">
    <text evidence="1">The sequence shown here is derived from an EMBL/GenBank/DDBJ whole genome shotgun (WGS) entry which is preliminary data.</text>
</comment>
<accession>A0A554VNN1</accession>
<name>A0A554VNN1_9FLAO</name>
<dbReference type="Proteomes" id="UP000318833">
    <property type="component" value="Unassembled WGS sequence"/>
</dbReference>
<dbReference type="OrthoDB" id="1164665at2"/>
<evidence type="ECO:0000313" key="1">
    <source>
        <dbReference type="EMBL" id="TSE09988.1"/>
    </source>
</evidence>
<reference evidence="1 2" key="1">
    <citation type="submission" date="2019-07" db="EMBL/GenBank/DDBJ databases">
        <title>The draft genome sequence of Aquimarina algiphila M91.</title>
        <authorList>
            <person name="Meng X."/>
        </authorList>
    </citation>
    <scope>NUCLEOTIDE SEQUENCE [LARGE SCALE GENOMIC DNA]</scope>
    <source>
        <strain evidence="1 2">M91</strain>
    </source>
</reference>
<proteinExistence type="predicted"/>
<dbReference type="AlphaFoldDB" id="A0A554VNN1"/>
<organism evidence="1 2">
    <name type="scientific">Aquimarina algiphila</name>
    <dbReference type="NCBI Taxonomy" id="2047982"/>
    <lineage>
        <taxon>Bacteria</taxon>
        <taxon>Pseudomonadati</taxon>
        <taxon>Bacteroidota</taxon>
        <taxon>Flavobacteriia</taxon>
        <taxon>Flavobacteriales</taxon>
        <taxon>Flavobacteriaceae</taxon>
        <taxon>Aquimarina</taxon>
    </lineage>
</organism>
<keyword evidence="2" id="KW-1185">Reference proteome</keyword>
<protein>
    <submittedName>
        <fullName evidence="1">Uncharacterized protein</fullName>
    </submittedName>
</protein>
<evidence type="ECO:0000313" key="2">
    <source>
        <dbReference type="Proteomes" id="UP000318833"/>
    </source>
</evidence>
<dbReference type="RefSeq" id="WP_143915908.1">
    <property type="nucleotide sequence ID" value="NZ_CANMIK010000011.1"/>
</dbReference>
<gene>
    <name evidence="1" type="ORF">FOF46_06720</name>
</gene>